<comment type="caution">
    <text evidence="4">The sequence shown here is derived from an EMBL/GenBank/DDBJ whole genome shotgun (WGS) entry which is preliminary data.</text>
</comment>
<keyword evidence="2" id="KW-1133">Transmembrane helix</keyword>
<feature type="transmembrane region" description="Helical" evidence="2">
    <location>
        <begin position="49"/>
        <end position="69"/>
    </location>
</feature>
<feature type="domain" description="Putative Flp pilus-assembly TadG-like N-terminal" evidence="3">
    <location>
        <begin position="49"/>
        <end position="94"/>
    </location>
</feature>
<feature type="compositionally biased region" description="Polar residues" evidence="1">
    <location>
        <begin position="182"/>
        <end position="192"/>
    </location>
</feature>
<reference evidence="5" key="1">
    <citation type="journal article" date="2019" name="Int. J. Syst. Evol. Microbiol.">
        <title>The Global Catalogue of Microorganisms (GCM) 10K type strain sequencing project: providing services to taxonomists for standard genome sequencing and annotation.</title>
        <authorList>
            <consortium name="The Broad Institute Genomics Platform"/>
            <consortium name="The Broad Institute Genome Sequencing Center for Infectious Disease"/>
            <person name="Wu L."/>
            <person name="Ma J."/>
        </authorList>
    </citation>
    <scope>NUCLEOTIDE SEQUENCE [LARGE SCALE GENOMIC DNA]</scope>
    <source>
        <strain evidence="5">JCM 14303</strain>
    </source>
</reference>
<evidence type="ECO:0000313" key="5">
    <source>
        <dbReference type="Proteomes" id="UP001500363"/>
    </source>
</evidence>
<keyword evidence="5" id="KW-1185">Reference proteome</keyword>
<sequence>MARTRKPAGSTPAARRTPAGSPRTTRRRNPAARLTGWFRIDARSNDRGALSPAVVILALMIFTLAGLVIDGGRQLGARSRAVGYAQEAARVGAATIDLKVAEARIDATKADTAVSAFCAQVTANDPAVTACGTSKLTDKDLAVDVTISNKTTFLGMVGIANLDAHGTGEAHAEQGVTKPDETQQIPPISVITSPEGPGAPTEPAEPPTISVSCPTWTVGSPKPTLTIPIPLPDSCTPNVTPDPTDSPSDSPPTDKPPGTPPTKTPPSDPPGGGGPEPTAFPRNSVPPTAG</sequence>
<keyword evidence="2" id="KW-0472">Membrane</keyword>
<feature type="region of interest" description="Disordered" evidence="1">
    <location>
        <begin position="223"/>
        <end position="290"/>
    </location>
</feature>
<dbReference type="Proteomes" id="UP001500363">
    <property type="component" value="Unassembled WGS sequence"/>
</dbReference>
<dbReference type="EMBL" id="BAAANC010000001">
    <property type="protein sequence ID" value="GAA1517326.1"/>
    <property type="molecule type" value="Genomic_DNA"/>
</dbReference>
<dbReference type="Pfam" id="PF13400">
    <property type="entry name" value="Tad"/>
    <property type="match status" value="1"/>
</dbReference>
<dbReference type="InterPro" id="IPR028087">
    <property type="entry name" value="Tad_N"/>
</dbReference>
<evidence type="ECO:0000259" key="3">
    <source>
        <dbReference type="Pfam" id="PF13400"/>
    </source>
</evidence>
<feature type="region of interest" description="Disordered" evidence="1">
    <location>
        <begin position="168"/>
        <end position="209"/>
    </location>
</feature>
<feature type="compositionally biased region" description="Pro residues" evidence="1">
    <location>
        <begin position="249"/>
        <end position="269"/>
    </location>
</feature>
<feature type="region of interest" description="Disordered" evidence="1">
    <location>
        <begin position="1"/>
        <end position="31"/>
    </location>
</feature>
<keyword evidence="2" id="KW-0812">Transmembrane</keyword>
<accession>A0ABP4L642</accession>
<name>A0ABP4L642_9ACTN</name>
<evidence type="ECO:0000256" key="1">
    <source>
        <dbReference type="SAM" id="MobiDB-lite"/>
    </source>
</evidence>
<dbReference type="RefSeq" id="WP_344171463.1">
    <property type="nucleotide sequence ID" value="NZ_BAAANC010000001.1"/>
</dbReference>
<organism evidence="4 5">
    <name type="scientific">Kribbella lupini</name>
    <dbReference type="NCBI Taxonomy" id="291602"/>
    <lineage>
        <taxon>Bacteria</taxon>
        <taxon>Bacillati</taxon>
        <taxon>Actinomycetota</taxon>
        <taxon>Actinomycetes</taxon>
        <taxon>Propionibacteriales</taxon>
        <taxon>Kribbellaceae</taxon>
        <taxon>Kribbella</taxon>
    </lineage>
</organism>
<evidence type="ECO:0000313" key="4">
    <source>
        <dbReference type="EMBL" id="GAA1517326.1"/>
    </source>
</evidence>
<evidence type="ECO:0000256" key="2">
    <source>
        <dbReference type="SAM" id="Phobius"/>
    </source>
</evidence>
<proteinExistence type="predicted"/>
<gene>
    <name evidence="4" type="ORF">GCM10009741_15780</name>
</gene>
<protein>
    <recommendedName>
        <fullName evidence="3">Putative Flp pilus-assembly TadG-like N-terminal domain-containing protein</fullName>
    </recommendedName>
</protein>